<dbReference type="CDD" id="cd03112">
    <property type="entry name" value="CobW-like"/>
    <property type="match status" value="1"/>
</dbReference>
<dbReference type="PANTHER" id="PTHR43603:SF3">
    <property type="entry name" value="ZINC CHAPERONE YCIC"/>
    <property type="match status" value="1"/>
</dbReference>
<sequence length="411" mass="46681">MNDNTIPVTVLSGYLGAGKTTVLNHLLHNQQGMRIALIVNDMSEINVDANLIKRNDSFSRTEEQLVEMTNGCICCTLREDLIQEVRNLALKGRFDYILIESSGISEPIPVAQTFTYVDEELDINLGTFCHLDCMVTVVDAHRFWHDFSSGESLVDRKQGIDETDAREVVDLLIDQIEFCDVLLLNKCDLVAAEDLAQLEKILQKLQPEAQIIRTTHGRVDARELLNTNRFDFEKASMSAGWLRELQLAKHTPETEEYGIGSFVYRRTLPFHPERLAQWLENWPAEIVRAKGMMWLATRNDQAILFSQAGSSIQIGISGYWVASFPEEEQAAIFSEEPEWAATLDPVWGDRINEVVFIGIDMDQSTLAKTLDDCLLTPEEMALDWASFPDPLPVVEDWDFDEDEEDEEDMAQ</sequence>
<comment type="catalytic activity">
    <reaction evidence="5">
        <text>GTP + H2O = GDP + phosphate + H(+)</text>
        <dbReference type="Rhea" id="RHEA:19669"/>
        <dbReference type="ChEBI" id="CHEBI:15377"/>
        <dbReference type="ChEBI" id="CHEBI:15378"/>
        <dbReference type="ChEBI" id="CHEBI:37565"/>
        <dbReference type="ChEBI" id="CHEBI:43474"/>
        <dbReference type="ChEBI" id="CHEBI:58189"/>
    </reaction>
    <physiologicalReaction direction="left-to-right" evidence="5">
        <dbReference type="Rhea" id="RHEA:19670"/>
    </physiologicalReaction>
</comment>
<dbReference type="InterPro" id="IPR011629">
    <property type="entry name" value="CobW-like_C"/>
</dbReference>
<dbReference type="InterPro" id="IPR051927">
    <property type="entry name" value="Zn_Chap_cDPG_Synth"/>
</dbReference>
<dbReference type="Gene3D" id="3.40.50.300">
    <property type="entry name" value="P-loop containing nucleotide triphosphate hydrolases"/>
    <property type="match status" value="1"/>
</dbReference>
<dbReference type="RefSeq" id="WP_377944809.1">
    <property type="nucleotide sequence ID" value="NZ_JBHUCX010000083.1"/>
</dbReference>
<gene>
    <name evidence="7" type="ORF">ACFSB2_19690</name>
</gene>
<dbReference type="InterPro" id="IPR027417">
    <property type="entry name" value="P-loop_NTPase"/>
</dbReference>
<dbReference type="InterPro" id="IPR036627">
    <property type="entry name" value="CobW-likC_sf"/>
</dbReference>
<keyword evidence="2" id="KW-0378">Hydrolase</keyword>
<reference evidence="8" key="1">
    <citation type="journal article" date="2019" name="Int. J. Syst. Evol. Microbiol.">
        <title>The Global Catalogue of Microorganisms (GCM) 10K type strain sequencing project: providing services to taxonomists for standard genome sequencing and annotation.</title>
        <authorList>
            <consortium name="The Broad Institute Genomics Platform"/>
            <consortium name="The Broad Institute Genome Sequencing Center for Infectious Disease"/>
            <person name="Wu L."/>
            <person name="Ma J."/>
        </authorList>
    </citation>
    <scope>NUCLEOTIDE SEQUENCE [LARGE SCALE GENOMIC DNA]</scope>
    <source>
        <strain evidence="8">CGMCC 1.12286</strain>
    </source>
</reference>
<dbReference type="Proteomes" id="UP001597079">
    <property type="component" value="Unassembled WGS sequence"/>
</dbReference>
<evidence type="ECO:0000256" key="2">
    <source>
        <dbReference type="ARBA" id="ARBA00022801"/>
    </source>
</evidence>
<keyword evidence="3" id="KW-0143">Chaperone</keyword>
<dbReference type="InterPro" id="IPR003495">
    <property type="entry name" value="CobW/HypB/UreG_nucleotide-bd"/>
</dbReference>
<accession>A0ABW4JP43</accession>
<keyword evidence="8" id="KW-1185">Reference proteome</keyword>
<dbReference type="Gene3D" id="3.30.1220.10">
    <property type="entry name" value="CobW-like, C-terminal domain"/>
    <property type="match status" value="1"/>
</dbReference>
<comment type="similarity">
    <text evidence="4">Belongs to the SIMIBI class G3E GTPase family. ZNG1 subfamily.</text>
</comment>
<dbReference type="Pfam" id="PF07683">
    <property type="entry name" value="CobW_C"/>
    <property type="match status" value="1"/>
</dbReference>
<comment type="caution">
    <text evidence="7">The sequence shown here is derived from an EMBL/GenBank/DDBJ whole genome shotgun (WGS) entry which is preliminary data.</text>
</comment>
<protein>
    <submittedName>
        <fullName evidence="7">GTP-binding protein</fullName>
    </submittedName>
</protein>
<dbReference type="SUPFAM" id="SSF52540">
    <property type="entry name" value="P-loop containing nucleoside triphosphate hydrolases"/>
    <property type="match status" value="1"/>
</dbReference>
<dbReference type="PANTHER" id="PTHR43603">
    <property type="entry name" value="COBW DOMAIN-CONTAINING PROTEIN DDB_G0274527"/>
    <property type="match status" value="1"/>
</dbReference>
<feature type="domain" description="CobW C-terminal" evidence="6">
    <location>
        <begin position="259"/>
        <end position="374"/>
    </location>
</feature>
<dbReference type="Pfam" id="PF02492">
    <property type="entry name" value="cobW"/>
    <property type="match status" value="1"/>
</dbReference>
<dbReference type="EMBL" id="JBHUCX010000083">
    <property type="protein sequence ID" value="MFD1676900.1"/>
    <property type="molecule type" value="Genomic_DNA"/>
</dbReference>
<dbReference type="SMART" id="SM00833">
    <property type="entry name" value="CobW_C"/>
    <property type="match status" value="1"/>
</dbReference>
<evidence type="ECO:0000313" key="8">
    <source>
        <dbReference type="Proteomes" id="UP001597079"/>
    </source>
</evidence>
<evidence type="ECO:0000256" key="3">
    <source>
        <dbReference type="ARBA" id="ARBA00023186"/>
    </source>
</evidence>
<evidence type="ECO:0000259" key="6">
    <source>
        <dbReference type="SMART" id="SM00833"/>
    </source>
</evidence>
<organism evidence="7 8">
    <name type="scientific">Alicyclobacillus fodiniaquatilis</name>
    <dbReference type="NCBI Taxonomy" id="1661150"/>
    <lineage>
        <taxon>Bacteria</taxon>
        <taxon>Bacillati</taxon>
        <taxon>Bacillota</taxon>
        <taxon>Bacilli</taxon>
        <taxon>Bacillales</taxon>
        <taxon>Alicyclobacillaceae</taxon>
        <taxon>Alicyclobacillus</taxon>
    </lineage>
</organism>
<evidence type="ECO:0000256" key="1">
    <source>
        <dbReference type="ARBA" id="ARBA00022741"/>
    </source>
</evidence>
<name>A0ABW4JP43_9BACL</name>
<keyword evidence="1" id="KW-0547">Nucleotide-binding</keyword>
<proteinExistence type="inferred from homology"/>
<evidence type="ECO:0000256" key="4">
    <source>
        <dbReference type="ARBA" id="ARBA00034320"/>
    </source>
</evidence>
<evidence type="ECO:0000256" key="5">
    <source>
        <dbReference type="ARBA" id="ARBA00049117"/>
    </source>
</evidence>
<evidence type="ECO:0000313" key="7">
    <source>
        <dbReference type="EMBL" id="MFD1676900.1"/>
    </source>
</evidence>